<sequence>MPTLSNGSELTVWEEPDFPSPSPDAVLFSIVETDGDVIGPIGAKADFPFGGIDLASVDVFDGFFTITSFTHEGRTETWSTVESQVFDNEGNFIRTLTDQAAYLSARIVSVNADSPDTITVTWVGGNEYFGGENTQYGQHQIILEGGALQPDTFVNHAPTVANLNVSVSQGEFLDDIKFSAADADYDLLNFVVLDGPDHGTLEPSTNFDGNYYPFHQGHVGASLHYHAGFLSDNLFDYTPEAGFVGTDSFTVYATDGQGNSDVATITITVTPPAESIALSDATNTVSYGSYDRAVGVAALGGDDRVSGTPFNDTLDGGAGHDQLFGGEGADTIIGGAATDWLKGGAGNDEMSGGAGTDAIRGDTGDDFLDGGVGSDDLRGGAGDDILNGGAGRDRLAGDAGRDIFVFDALGPANYDSIDDFNALDDMFQLDSSVFVGLSDGPLFAAVFALGNKAIDDSDHILYDDTTGALLFDVDGVGGAATVQFATVHPGIRLTADDFFVV</sequence>
<comment type="subcellular location">
    <subcellularLocation>
        <location evidence="1">Secreted</location>
    </subcellularLocation>
</comment>
<dbReference type="OrthoDB" id="3817502at2"/>
<dbReference type="InterPro" id="IPR018511">
    <property type="entry name" value="Hemolysin-typ_Ca-bd_CS"/>
</dbReference>
<evidence type="ECO:0000313" key="4">
    <source>
        <dbReference type="Proteomes" id="UP000272706"/>
    </source>
</evidence>
<reference evidence="3 4" key="1">
    <citation type="submission" date="2018-09" db="EMBL/GenBank/DDBJ databases">
        <title>Mesorhizobium carmichaelinearum sp. nov. isolated from Carmichaelinea spp. root nodules in New Zealand.</title>
        <authorList>
            <person name="De Meyer S.E."/>
        </authorList>
    </citation>
    <scope>NUCLEOTIDE SEQUENCE [LARGE SCALE GENOMIC DNA]</scope>
    <source>
        <strain evidence="3 4">ICMP19557</strain>
    </source>
</reference>
<dbReference type="PANTHER" id="PTHR38340">
    <property type="entry name" value="S-LAYER PROTEIN"/>
    <property type="match status" value="1"/>
</dbReference>
<protein>
    <submittedName>
        <fullName evidence="3">Calcium-binding protein</fullName>
    </submittedName>
</protein>
<keyword evidence="4" id="KW-1185">Reference proteome</keyword>
<dbReference type="Pfam" id="PF00353">
    <property type="entry name" value="HemolysinCabind"/>
    <property type="match status" value="3"/>
</dbReference>
<dbReference type="SUPFAM" id="SSF51120">
    <property type="entry name" value="beta-Roll"/>
    <property type="match status" value="2"/>
</dbReference>
<organism evidence="3 4">
    <name type="scientific">Mesorhizobium waimense</name>
    <dbReference type="NCBI Taxonomy" id="1300307"/>
    <lineage>
        <taxon>Bacteria</taxon>
        <taxon>Pseudomonadati</taxon>
        <taxon>Pseudomonadota</taxon>
        <taxon>Alphaproteobacteria</taxon>
        <taxon>Hyphomicrobiales</taxon>
        <taxon>Phyllobacteriaceae</taxon>
        <taxon>Mesorhizobium</taxon>
    </lineage>
</organism>
<dbReference type="EMBL" id="QZWZ01000021">
    <property type="protein sequence ID" value="RJT34177.1"/>
    <property type="molecule type" value="Genomic_DNA"/>
</dbReference>
<dbReference type="PROSITE" id="PS00330">
    <property type="entry name" value="HEMOLYSIN_CALCIUM"/>
    <property type="match status" value="2"/>
</dbReference>
<dbReference type="PRINTS" id="PR00313">
    <property type="entry name" value="CABNDNGRPT"/>
</dbReference>
<dbReference type="PANTHER" id="PTHR38340:SF1">
    <property type="entry name" value="S-LAYER PROTEIN"/>
    <property type="match status" value="1"/>
</dbReference>
<name>A0A3A5KFU4_9HYPH</name>
<dbReference type="RefSeq" id="WP_120016872.1">
    <property type="nucleotide sequence ID" value="NZ_QZWZ01000021.1"/>
</dbReference>
<dbReference type="Proteomes" id="UP000272706">
    <property type="component" value="Unassembled WGS sequence"/>
</dbReference>
<keyword evidence="2" id="KW-0964">Secreted</keyword>
<comment type="caution">
    <text evidence="3">The sequence shown here is derived from an EMBL/GenBank/DDBJ whole genome shotgun (WGS) entry which is preliminary data.</text>
</comment>
<dbReference type="InterPro" id="IPR011049">
    <property type="entry name" value="Serralysin-like_metalloprot_C"/>
</dbReference>
<proteinExistence type="predicted"/>
<dbReference type="InterPro" id="IPR001343">
    <property type="entry name" value="Hemolysn_Ca-bd"/>
</dbReference>
<dbReference type="Pfam" id="PF17963">
    <property type="entry name" value="Big_9"/>
    <property type="match status" value="1"/>
</dbReference>
<dbReference type="Gene3D" id="2.150.10.10">
    <property type="entry name" value="Serralysin-like metalloprotease, C-terminal"/>
    <property type="match status" value="2"/>
</dbReference>
<dbReference type="GO" id="GO:0005576">
    <property type="term" value="C:extracellular region"/>
    <property type="evidence" value="ECO:0007669"/>
    <property type="project" value="UniProtKB-SubCell"/>
</dbReference>
<accession>A0A3A5KFU4</accession>
<gene>
    <name evidence="3" type="ORF">D3227_24525</name>
</gene>
<dbReference type="GO" id="GO:0005509">
    <property type="term" value="F:calcium ion binding"/>
    <property type="evidence" value="ECO:0007669"/>
    <property type="project" value="InterPro"/>
</dbReference>
<evidence type="ECO:0000256" key="1">
    <source>
        <dbReference type="ARBA" id="ARBA00004613"/>
    </source>
</evidence>
<dbReference type="AlphaFoldDB" id="A0A3A5KFU4"/>
<evidence type="ECO:0000313" key="3">
    <source>
        <dbReference type="EMBL" id="RJT34177.1"/>
    </source>
</evidence>
<evidence type="ECO:0000256" key="2">
    <source>
        <dbReference type="ARBA" id="ARBA00022525"/>
    </source>
</evidence>
<dbReference type="InterPro" id="IPR050557">
    <property type="entry name" value="RTX_toxin/Mannuronan_C5-epim"/>
</dbReference>